<dbReference type="Proteomes" id="UP000826234">
    <property type="component" value="Unassembled WGS sequence"/>
</dbReference>
<dbReference type="SMART" id="SM00667">
    <property type="entry name" value="LisH"/>
    <property type="match status" value="1"/>
</dbReference>
<feature type="compositionally biased region" description="Basic and acidic residues" evidence="1">
    <location>
        <begin position="62"/>
        <end position="77"/>
    </location>
</feature>
<organism evidence="2 3">
    <name type="scientific">Phrynosoma platyrhinos</name>
    <name type="common">Desert horned lizard</name>
    <dbReference type="NCBI Taxonomy" id="52577"/>
    <lineage>
        <taxon>Eukaryota</taxon>
        <taxon>Metazoa</taxon>
        <taxon>Chordata</taxon>
        <taxon>Craniata</taxon>
        <taxon>Vertebrata</taxon>
        <taxon>Euteleostomi</taxon>
        <taxon>Lepidosauria</taxon>
        <taxon>Squamata</taxon>
        <taxon>Bifurcata</taxon>
        <taxon>Unidentata</taxon>
        <taxon>Episquamata</taxon>
        <taxon>Toxicofera</taxon>
        <taxon>Iguania</taxon>
        <taxon>Phrynosomatidae</taxon>
        <taxon>Phrynosomatinae</taxon>
        <taxon>Phrynosoma</taxon>
    </lineage>
</organism>
<feature type="region of interest" description="Disordered" evidence="1">
    <location>
        <begin position="298"/>
        <end position="504"/>
    </location>
</feature>
<dbReference type="EMBL" id="JAIPUX010000439">
    <property type="protein sequence ID" value="KAH0629838.1"/>
    <property type="molecule type" value="Genomic_DNA"/>
</dbReference>
<feature type="region of interest" description="Disordered" evidence="1">
    <location>
        <begin position="527"/>
        <end position="619"/>
    </location>
</feature>
<accession>A0ABQ7TJK0</accession>
<feature type="compositionally biased region" description="Low complexity" evidence="1">
    <location>
        <begin position="101"/>
        <end position="110"/>
    </location>
</feature>
<feature type="region of interest" description="Disordered" evidence="1">
    <location>
        <begin position="54"/>
        <end position="138"/>
    </location>
</feature>
<feature type="region of interest" description="Disordered" evidence="1">
    <location>
        <begin position="882"/>
        <end position="1052"/>
    </location>
</feature>
<proteinExistence type="predicted"/>
<feature type="compositionally biased region" description="Low complexity" evidence="1">
    <location>
        <begin position="581"/>
        <end position="597"/>
    </location>
</feature>
<dbReference type="PROSITE" id="PS50896">
    <property type="entry name" value="LISH"/>
    <property type="match status" value="1"/>
</dbReference>
<dbReference type="InterPro" id="IPR017859">
    <property type="entry name" value="Treacle"/>
</dbReference>
<reference evidence="2 3" key="1">
    <citation type="journal article" date="2022" name="Gigascience">
        <title>A chromosome-level genome assembly and annotation of the desert horned lizard, Phrynosoma platyrhinos, provides insight into chromosomal rearrangements among reptiles.</title>
        <authorList>
            <person name="Koochekian N."/>
            <person name="Ascanio A."/>
            <person name="Farleigh K."/>
            <person name="Card D.C."/>
            <person name="Schield D.R."/>
            <person name="Castoe T.A."/>
            <person name="Jezkova T."/>
        </authorList>
    </citation>
    <scope>NUCLEOTIDE SEQUENCE [LARGE SCALE GENOMIC DNA]</scope>
    <source>
        <strain evidence="2">NK-2021</strain>
    </source>
</reference>
<feature type="compositionally biased region" description="Polar residues" evidence="1">
    <location>
        <begin position="791"/>
        <end position="820"/>
    </location>
</feature>
<keyword evidence="3" id="KW-1185">Reference proteome</keyword>
<sequence length="1052" mass="108974">MSAAAKKELLALIQQYLLQAGYPRTAKGLLEESGQKTFPSYPVPLLDIFTEWKKLQPKKRKANDGKRETPAKIRVPDPKSSSESSEEEEVTNAQKTNMPASNSSVVNAESSSEDEDSSSEDEAVAEKVVKPSVTGNKPNDFLQLAAQKTNSFPGKGVAVASVQAKAQQNKASVNKPLSPAVAKVGQNKVLPGKLGPASQSPVIQGRNTAHVATTKAAVASESSSSSSSPSESEEEKTLKVIKTPPIPKPAQKEAESSSEDSSDDSDSEDEAAAAAAKAATVQVVPSASDMWRHIRLKPSVQSAQVKPSPIHSKGSSVKVSPAKTPANQIRTETGNAAKNTKPAESSDTSNSSDSEDTEPSSVAQTKSPRKIPQAATTVVKNAASSKPSNKSVSVSSALKQTPKPSLTKLSSPSKKMESSESNESSSASEDETHPVPVSQKGLQTPQHPVGAKQKQADKPGNLVKAASSILKGKEAESESSSSSDSEDETVPAVLKSLPPSVRQAPAIQQQYVCPMAEDSMELYKTTPAIKASTPAQPVGATKSVPLPGSLQQAQQSEDSSQDSSDESDSEEDTVFTQKLSQVAQKPVPVPVKTATAKNASVTPGKAGSAQSPGKGTASPTKFEISLPLPSFLILMSISGSFFFSPQPPIHPFFKQVAGKAASASAKGSQVNSGTSESVSNKCQSPAIITTGKVEQNLSKKVKPSQDQALPSKPLGLIKGSESSGSSSSSDSEKKEAVTASATVKQIPQPGLAQKGGVIKEAESSSEESSDENQEEPSQSLLAGPSGPFKTPISTVLKSASPVLSTQTSGKVSNPTLSALTKSSGKSAVADSSSSDSSDSDTDAEEAAVRNLGLTTDFNFVFTEIASLPASGKQTVVVKGATGKGAVAGEKTPGRDGSKASTAKKATAKTQSNGKAKGTPAANLPLTLLSKVHPAEIGSKSNEGAVAQVPGTGAQESTGGAMKTPKATSKSGEKKKPSKKRKLAAGEAVPGEPKEKKQKGQSILDMLTKKKKKKKSKSSDVTKPPKNKDVKEKKSDKSKNVVTLPHAHIKAPC</sequence>
<feature type="compositionally biased region" description="Low complexity" evidence="1">
    <location>
        <begin position="379"/>
        <end position="427"/>
    </location>
</feature>
<feature type="compositionally biased region" description="Acidic residues" evidence="1">
    <location>
        <begin position="256"/>
        <end position="271"/>
    </location>
</feature>
<feature type="compositionally biased region" description="Basic and acidic residues" evidence="1">
    <location>
        <begin position="1025"/>
        <end position="1038"/>
    </location>
</feature>
<feature type="compositionally biased region" description="Polar residues" evidence="1">
    <location>
        <begin position="197"/>
        <end position="207"/>
    </location>
</feature>
<feature type="region of interest" description="Disordered" evidence="1">
    <location>
        <begin position="694"/>
        <end position="845"/>
    </location>
</feature>
<dbReference type="PANTHER" id="PTHR20787:SF10">
    <property type="entry name" value="TREACLE PROTEIN"/>
    <property type="match status" value="1"/>
</dbReference>
<feature type="compositionally biased region" description="Acidic residues" evidence="1">
    <location>
        <begin position="763"/>
        <end position="774"/>
    </location>
</feature>
<feature type="compositionally biased region" description="Low complexity" evidence="1">
    <location>
        <begin position="718"/>
        <end position="729"/>
    </location>
</feature>
<feature type="compositionally biased region" description="Acidic residues" evidence="1">
    <location>
        <begin position="559"/>
        <end position="573"/>
    </location>
</feature>
<feature type="compositionally biased region" description="Low complexity" evidence="1">
    <location>
        <begin position="208"/>
        <end position="230"/>
    </location>
</feature>
<evidence type="ECO:0000313" key="3">
    <source>
        <dbReference type="Proteomes" id="UP000826234"/>
    </source>
</evidence>
<gene>
    <name evidence="2" type="ORF">JD844_012257</name>
</gene>
<feature type="compositionally biased region" description="Polar residues" evidence="1">
    <location>
        <begin position="608"/>
        <end position="619"/>
    </location>
</feature>
<feature type="compositionally biased region" description="Low complexity" evidence="1">
    <location>
        <begin position="898"/>
        <end position="909"/>
    </location>
</feature>
<evidence type="ECO:0008006" key="4">
    <source>
        <dbReference type="Google" id="ProtNLM"/>
    </source>
</evidence>
<comment type="caution">
    <text evidence="2">The sequence shown here is derived from an EMBL/GenBank/DDBJ whole genome shotgun (WGS) entry which is preliminary data.</text>
</comment>
<feature type="region of interest" description="Disordered" evidence="1">
    <location>
        <begin position="189"/>
        <end position="284"/>
    </location>
</feature>
<dbReference type="PANTHER" id="PTHR20787">
    <property type="entry name" value="TREACLE"/>
    <property type="match status" value="1"/>
</dbReference>
<feature type="compositionally biased region" description="Polar residues" evidence="1">
    <location>
        <begin position="694"/>
        <end position="708"/>
    </location>
</feature>
<feature type="compositionally biased region" description="Acidic residues" evidence="1">
    <location>
        <begin position="111"/>
        <end position="123"/>
    </location>
</feature>
<evidence type="ECO:0000313" key="2">
    <source>
        <dbReference type="EMBL" id="KAH0629838.1"/>
    </source>
</evidence>
<feature type="compositionally biased region" description="Polar residues" evidence="1">
    <location>
        <begin position="325"/>
        <end position="338"/>
    </location>
</feature>
<name>A0ABQ7TJK0_PHRPL</name>
<dbReference type="InterPro" id="IPR006594">
    <property type="entry name" value="LisH"/>
</dbReference>
<protein>
    <recommendedName>
        <fullName evidence="4">Treacle protein</fullName>
    </recommendedName>
</protein>
<feature type="compositionally biased region" description="Low complexity" evidence="1">
    <location>
        <begin position="821"/>
        <end position="836"/>
    </location>
</feature>
<feature type="compositionally biased region" description="Polar residues" evidence="1">
    <location>
        <begin position="91"/>
        <end position="100"/>
    </location>
</feature>
<evidence type="ECO:0000256" key="1">
    <source>
        <dbReference type="SAM" id="MobiDB-lite"/>
    </source>
</evidence>